<dbReference type="InterPro" id="IPR005066">
    <property type="entry name" value="MoCF_OxRdtse_dimer"/>
</dbReference>
<evidence type="ECO:0000256" key="3">
    <source>
        <dbReference type="ARBA" id="ARBA00022723"/>
    </source>
</evidence>
<feature type="domain" description="Oxidoreductase molybdopterin-binding" evidence="5">
    <location>
        <begin position="169"/>
        <end position="280"/>
    </location>
</feature>
<feature type="domain" description="Moybdenum cofactor oxidoreductase dimerisation" evidence="6">
    <location>
        <begin position="308"/>
        <end position="431"/>
    </location>
</feature>
<dbReference type="Pfam" id="PF03404">
    <property type="entry name" value="Mo-co_dimer"/>
    <property type="match status" value="1"/>
</dbReference>
<dbReference type="PANTHER" id="PTHR19372">
    <property type="entry name" value="SULFITE REDUCTASE"/>
    <property type="match status" value="1"/>
</dbReference>
<keyword evidence="4" id="KW-0560">Oxidoreductase</keyword>
<evidence type="ECO:0000259" key="6">
    <source>
        <dbReference type="Pfam" id="PF03404"/>
    </source>
</evidence>
<dbReference type="SUPFAM" id="SSF56524">
    <property type="entry name" value="Oxidoreductase molybdopterin-binding domain"/>
    <property type="match status" value="1"/>
</dbReference>
<dbReference type="GO" id="GO:0006790">
    <property type="term" value="P:sulfur compound metabolic process"/>
    <property type="evidence" value="ECO:0007669"/>
    <property type="project" value="TreeGrafter"/>
</dbReference>
<dbReference type="GO" id="GO:0043546">
    <property type="term" value="F:molybdopterin cofactor binding"/>
    <property type="evidence" value="ECO:0007669"/>
    <property type="project" value="TreeGrafter"/>
</dbReference>
<sequence length="447" mass="51617">MAPAEPNHKPFQIQGEEPYFAEEREGWKGYVEWENYPEKKKQAQQILSKYDFPVPPEFQFEPLPKTNPILEGIRWKYYHYAMGPTLKDLPDISWKYVQKEKSPDMIHVLQFPYNGEPPRDRLVKTKITPNEDFFVRNHGGVPEIDADKFFFEVEGLIHEYPGDGDELINAPWAEGAIGNARWTGVSLKKVIKYCGGLKDGGKHVEFFGADTYFKKGSIYNYAVSVPYRKVKIHEVMLAWDMNGKPLPRIHGYPLRVVVFGFIGARSCKWLYKINVIGQPSLAPVQMKEYIYYTPQIGKHNNTYSNGFSIQTMPVSSAIMTPLNHDPIIHDGRIKLTGWAFSGSGWPERVEVGGDGGSIWYEVPFEKMSKKVYYAWRVWEYEMPVDAEGWLEFCVRTWDNALNASPLTQPTYVRSAWNWDLHVTSSAHRIKVYSINRTKPATTKRLKQ</sequence>
<dbReference type="PRINTS" id="PR00407">
    <property type="entry name" value="EUMOPTERIN"/>
</dbReference>
<comment type="cofactor">
    <cofactor evidence="1">
        <name>Mo-molybdopterin</name>
        <dbReference type="ChEBI" id="CHEBI:71302"/>
    </cofactor>
</comment>
<organism evidence="7 8">
    <name type="scientific">Bimuria novae-zelandiae CBS 107.79</name>
    <dbReference type="NCBI Taxonomy" id="1447943"/>
    <lineage>
        <taxon>Eukaryota</taxon>
        <taxon>Fungi</taxon>
        <taxon>Dikarya</taxon>
        <taxon>Ascomycota</taxon>
        <taxon>Pezizomycotina</taxon>
        <taxon>Dothideomycetes</taxon>
        <taxon>Pleosporomycetidae</taxon>
        <taxon>Pleosporales</taxon>
        <taxon>Massarineae</taxon>
        <taxon>Didymosphaeriaceae</taxon>
        <taxon>Bimuria</taxon>
    </lineage>
</organism>
<evidence type="ECO:0000313" key="7">
    <source>
        <dbReference type="EMBL" id="KAF1976768.1"/>
    </source>
</evidence>
<dbReference type="Proteomes" id="UP000800036">
    <property type="component" value="Unassembled WGS sequence"/>
</dbReference>
<dbReference type="OrthoDB" id="10051395at2759"/>
<protein>
    <submittedName>
        <fullName evidence="7">Molybdopterin binding oxidoreductase</fullName>
    </submittedName>
</protein>
<dbReference type="InterPro" id="IPR014756">
    <property type="entry name" value="Ig_E-set"/>
</dbReference>
<evidence type="ECO:0000313" key="8">
    <source>
        <dbReference type="Proteomes" id="UP000800036"/>
    </source>
</evidence>
<dbReference type="Pfam" id="PF00174">
    <property type="entry name" value="Oxidored_molyb"/>
    <property type="match status" value="1"/>
</dbReference>
<dbReference type="GO" id="GO:0030151">
    <property type="term" value="F:molybdenum ion binding"/>
    <property type="evidence" value="ECO:0007669"/>
    <property type="project" value="InterPro"/>
</dbReference>
<keyword evidence="3" id="KW-0479">Metal-binding</keyword>
<dbReference type="EMBL" id="ML976665">
    <property type="protein sequence ID" value="KAF1976768.1"/>
    <property type="molecule type" value="Genomic_DNA"/>
</dbReference>
<dbReference type="GO" id="GO:0020037">
    <property type="term" value="F:heme binding"/>
    <property type="evidence" value="ECO:0007669"/>
    <property type="project" value="TreeGrafter"/>
</dbReference>
<accession>A0A6A5VJB6</accession>
<keyword evidence="2" id="KW-0500">Molybdenum</keyword>
<evidence type="ECO:0000256" key="1">
    <source>
        <dbReference type="ARBA" id="ARBA00001924"/>
    </source>
</evidence>
<gene>
    <name evidence="7" type="ORF">BU23DRAFT_578333</name>
</gene>
<evidence type="ECO:0000256" key="2">
    <source>
        <dbReference type="ARBA" id="ARBA00022505"/>
    </source>
</evidence>
<dbReference type="InterPro" id="IPR008335">
    <property type="entry name" value="Mopterin_OxRdtase_euk"/>
</dbReference>
<proteinExistence type="predicted"/>
<dbReference type="SUPFAM" id="SSF81296">
    <property type="entry name" value="E set domains"/>
    <property type="match status" value="1"/>
</dbReference>
<evidence type="ECO:0000256" key="4">
    <source>
        <dbReference type="ARBA" id="ARBA00023002"/>
    </source>
</evidence>
<dbReference type="CDD" id="cd02110">
    <property type="entry name" value="SO_family_Moco_dimer"/>
    <property type="match status" value="1"/>
</dbReference>
<keyword evidence="8" id="KW-1185">Reference proteome</keyword>
<dbReference type="AlphaFoldDB" id="A0A6A5VJB6"/>
<dbReference type="InterPro" id="IPR036374">
    <property type="entry name" value="OxRdtase_Mopterin-bd_sf"/>
</dbReference>
<dbReference type="GO" id="GO:0008482">
    <property type="term" value="F:sulfite oxidase activity"/>
    <property type="evidence" value="ECO:0007669"/>
    <property type="project" value="TreeGrafter"/>
</dbReference>
<dbReference type="Gene3D" id="3.90.420.10">
    <property type="entry name" value="Oxidoreductase, molybdopterin-binding domain"/>
    <property type="match status" value="2"/>
</dbReference>
<dbReference type="GO" id="GO:0005739">
    <property type="term" value="C:mitochondrion"/>
    <property type="evidence" value="ECO:0007669"/>
    <property type="project" value="TreeGrafter"/>
</dbReference>
<dbReference type="Gene3D" id="2.60.40.650">
    <property type="match status" value="1"/>
</dbReference>
<evidence type="ECO:0000259" key="5">
    <source>
        <dbReference type="Pfam" id="PF00174"/>
    </source>
</evidence>
<name>A0A6A5VJB6_9PLEO</name>
<dbReference type="InterPro" id="IPR000572">
    <property type="entry name" value="OxRdtase_Mopterin-bd_dom"/>
</dbReference>
<reference evidence="7" key="1">
    <citation type="journal article" date="2020" name="Stud. Mycol.">
        <title>101 Dothideomycetes genomes: a test case for predicting lifestyles and emergence of pathogens.</title>
        <authorList>
            <person name="Haridas S."/>
            <person name="Albert R."/>
            <person name="Binder M."/>
            <person name="Bloem J."/>
            <person name="Labutti K."/>
            <person name="Salamov A."/>
            <person name="Andreopoulos B."/>
            <person name="Baker S."/>
            <person name="Barry K."/>
            <person name="Bills G."/>
            <person name="Bluhm B."/>
            <person name="Cannon C."/>
            <person name="Castanera R."/>
            <person name="Culley D."/>
            <person name="Daum C."/>
            <person name="Ezra D."/>
            <person name="Gonzalez J."/>
            <person name="Henrissat B."/>
            <person name="Kuo A."/>
            <person name="Liang C."/>
            <person name="Lipzen A."/>
            <person name="Lutzoni F."/>
            <person name="Magnuson J."/>
            <person name="Mondo S."/>
            <person name="Nolan M."/>
            <person name="Ohm R."/>
            <person name="Pangilinan J."/>
            <person name="Park H.-J."/>
            <person name="Ramirez L."/>
            <person name="Alfaro M."/>
            <person name="Sun H."/>
            <person name="Tritt A."/>
            <person name="Yoshinaga Y."/>
            <person name="Zwiers L.-H."/>
            <person name="Turgeon B."/>
            <person name="Goodwin S."/>
            <person name="Spatafora J."/>
            <person name="Crous P."/>
            <person name="Grigoriev I."/>
        </authorList>
    </citation>
    <scope>NUCLEOTIDE SEQUENCE</scope>
    <source>
        <strain evidence="7">CBS 107.79</strain>
    </source>
</reference>
<dbReference type="PANTHER" id="PTHR19372:SF6">
    <property type="entry name" value="SULFITE OXIDASE"/>
    <property type="match status" value="1"/>
</dbReference>